<accession>A0A6M0R9E6</accession>
<dbReference type="Gene3D" id="2.60.300.12">
    <property type="entry name" value="HesB-like domain"/>
    <property type="match status" value="1"/>
</dbReference>
<name>A0A6M0R9E6_9CLOT</name>
<sequence length="116" mass="13226">MIINISKQAENNLLKMLSDNNYSCVRFHQLKSCCGNVLVDILLDDIKKNDVIYEINNLTVVYDKNLSEKVKSIEVIFKDNTFMMKITPTTDKRSNCTNCSGCHKNSNCANCCNHNK</sequence>
<organism evidence="1 2">
    <name type="scientific">Clostridium niameyense</name>
    <dbReference type="NCBI Taxonomy" id="1622073"/>
    <lineage>
        <taxon>Bacteria</taxon>
        <taxon>Bacillati</taxon>
        <taxon>Bacillota</taxon>
        <taxon>Clostridia</taxon>
        <taxon>Eubacteriales</taxon>
        <taxon>Clostridiaceae</taxon>
        <taxon>Clostridium</taxon>
    </lineage>
</organism>
<dbReference type="SUPFAM" id="SSF89360">
    <property type="entry name" value="HesB-like domain"/>
    <property type="match status" value="1"/>
</dbReference>
<dbReference type="InterPro" id="IPR035903">
    <property type="entry name" value="HesB-like_dom_sf"/>
</dbReference>
<gene>
    <name evidence="1" type="ORF">FDF74_06545</name>
</gene>
<dbReference type="Proteomes" id="UP000473885">
    <property type="component" value="Unassembled WGS sequence"/>
</dbReference>
<dbReference type="AlphaFoldDB" id="A0A6M0R9E6"/>
<proteinExistence type="predicted"/>
<dbReference type="EMBL" id="SXDP01000004">
    <property type="protein sequence ID" value="NEZ46872.1"/>
    <property type="molecule type" value="Genomic_DNA"/>
</dbReference>
<reference evidence="1 2" key="1">
    <citation type="submission" date="2019-04" db="EMBL/GenBank/DDBJ databases">
        <title>Genome sequencing of Clostridium botulinum Groups I-IV and Clostridium butyricum.</title>
        <authorList>
            <person name="Brunt J."/>
            <person name="Van Vliet A.H.M."/>
            <person name="Stringer S.C."/>
            <person name="Carter A.T."/>
            <person name="Peck M.W."/>
        </authorList>
    </citation>
    <scope>NUCLEOTIDE SEQUENCE [LARGE SCALE GENOMIC DNA]</scope>
    <source>
        <strain evidence="1 2">IFR 18/094</strain>
    </source>
</reference>
<comment type="caution">
    <text evidence="1">The sequence shown here is derived from an EMBL/GenBank/DDBJ whole genome shotgun (WGS) entry which is preliminary data.</text>
</comment>
<protein>
    <submittedName>
        <fullName evidence="1">Uncharacterized protein</fullName>
    </submittedName>
</protein>
<keyword evidence="2" id="KW-1185">Reference proteome</keyword>
<evidence type="ECO:0000313" key="1">
    <source>
        <dbReference type="EMBL" id="NEZ46872.1"/>
    </source>
</evidence>
<dbReference type="RefSeq" id="WP_163249048.1">
    <property type="nucleotide sequence ID" value="NZ_SXDP01000004.1"/>
</dbReference>
<evidence type="ECO:0000313" key="2">
    <source>
        <dbReference type="Proteomes" id="UP000473885"/>
    </source>
</evidence>